<name>A0A3B0TL79_9ZZZZ</name>
<evidence type="ECO:0000313" key="1">
    <source>
        <dbReference type="EMBL" id="VAW12949.1"/>
    </source>
</evidence>
<protein>
    <submittedName>
        <fullName evidence="1">Uncharacterized protein</fullName>
    </submittedName>
</protein>
<sequence>MSKDQDRYEQLARKQQKEWEVLCTYCGACCGIVEGDPCEHLLKADKGKYACAIYENRFGLHKTISGKEFKCVPIRDILHQSWMGDQHCGYKQGR</sequence>
<dbReference type="AlphaFoldDB" id="A0A3B0TL79"/>
<accession>A0A3B0TL79</accession>
<proteinExistence type="predicted"/>
<organism evidence="1">
    <name type="scientific">hydrothermal vent metagenome</name>
    <dbReference type="NCBI Taxonomy" id="652676"/>
    <lineage>
        <taxon>unclassified sequences</taxon>
        <taxon>metagenomes</taxon>
        <taxon>ecological metagenomes</taxon>
    </lineage>
</organism>
<gene>
    <name evidence="1" type="ORF">MNBD_BACTEROID05-451</name>
</gene>
<reference evidence="1" key="1">
    <citation type="submission" date="2018-06" db="EMBL/GenBank/DDBJ databases">
        <authorList>
            <person name="Zhirakovskaya E."/>
        </authorList>
    </citation>
    <scope>NUCLEOTIDE SEQUENCE</scope>
</reference>
<dbReference type="EMBL" id="UOEN01000135">
    <property type="protein sequence ID" value="VAW12949.1"/>
    <property type="molecule type" value="Genomic_DNA"/>
</dbReference>